<feature type="transmembrane region" description="Helical" evidence="1">
    <location>
        <begin position="14"/>
        <end position="39"/>
    </location>
</feature>
<dbReference type="AlphaFoldDB" id="A0A7S3K3K3"/>
<reference evidence="2" key="1">
    <citation type="submission" date="2021-01" db="EMBL/GenBank/DDBJ databases">
        <authorList>
            <person name="Corre E."/>
            <person name="Pelletier E."/>
            <person name="Niang G."/>
            <person name="Scheremetjew M."/>
            <person name="Finn R."/>
            <person name="Kale V."/>
            <person name="Holt S."/>
            <person name="Cochrane G."/>
            <person name="Meng A."/>
            <person name="Brown T."/>
            <person name="Cohen L."/>
        </authorList>
    </citation>
    <scope>NUCLEOTIDE SEQUENCE</scope>
    <source>
        <strain evidence="2">CCMP1510</strain>
    </source>
</reference>
<feature type="transmembrane region" description="Helical" evidence="1">
    <location>
        <begin position="78"/>
        <end position="100"/>
    </location>
</feature>
<gene>
    <name evidence="2" type="ORF">ALAG00032_LOCUS12332</name>
</gene>
<protein>
    <submittedName>
        <fullName evidence="2">Uncharacterized protein</fullName>
    </submittedName>
</protein>
<feature type="transmembrane region" description="Helical" evidence="1">
    <location>
        <begin position="45"/>
        <end position="66"/>
    </location>
</feature>
<feature type="transmembrane region" description="Helical" evidence="1">
    <location>
        <begin position="201"/>
        <end position="220"/>
    </location>
</feature>
<organism evidence="2">
    <name type="scientific">Aureoumbra lagunensis</name>
    <dbReference type="NCBI Taxonomy" id="44058"/>
    <lineage>
        <taxon>Eukaryota</taxon>
        <taxon>Sar</taxon>
        <taxon>Stramenopiles</taxon>
        <taxon>Ochrophyta</taxon>
        <taxon>Pelagophyceae</taxon>
        <taxon>Pelagomonadales</taxon>
        <taxon>Aureoumbra</taxon>
    </lineage>
</organism>
<accession>A0A7S3K3K3</accession>
<keyword evidence="1" id="KW-0472">Membrane</keyword>
<keyword evidence="1" id="KW-0812">Transmembrane</keyword>
<dbReference type="EMBL" id="HBIJ01018711">
    <property type="protein sequence ID" value="CAE0371550.1"/>
    <property type="molecule type" value="Transcribed_RNA"/>
</dbReference>
<evidence type="ECO:0000256" key="1">
    <source>
        <dbReference type="SAM" id="Phobius"/>
    </source>
</evidence>
<sequence>MEVEKSDELRETKVLIGGGLALLAGLAGVSFGISGALIFPFVPSTIAGSILGVTSVATCGAAGLVLCSHNIRIAAHKAFILVIMIQIASAFTMALITTGARYNFCDTRKPCYVFLRAVETDDKCISDDGKACIADYSYLCHKTVYYDDQEMVFLGNKNCDTTLSDRCNGGDRFWGFDDREDCLSFYVKNRKHFAPNLSTGLILSGAFIQLTCTAILTLLLRA</sequence>
<proteinExistence type="predicted"/>
<name>A0A7S3K3K3_9STRA</name>
<evidence type="ECO:0000313" key="2">
    <source>
        <dbReference type="EMBL" id="CAE0371550.1"/>
    </source>
</evidence>
<keyword evidence="1" id="KW-1133">Transmembrane helix</keyword>